<dbReference type="PANTHER" id="PTHR34581:SF2">
    <property type="entry name" value="PTS SYSTEM N,N'-DIACETYLCHITOBIOSE-SPECIFIC EIIB COMPONENT"/>
    <property type="match status" value="1"/>
</dbReference>
<accession>A0ABT5X470</accession>
<comment type="caution">
    <text evidence="9">The sequence shown here is derived from an EMBL/GenBank/DDBJ whole genome shotgun (WGS) entry which is preliminary data.</text>
</comment>
<evidence type="ECO:0000256" key="6">
    <source>
        <dbReference type="ARBA" id="ARBA00022777"/>
    </source>
</evidence>
<evidence type="ECO:0000256" key="4">
    <source>
        <dbReference type="ARBA" id="ARBA00022679"/>
    </source>
</evidence>
<dbReference type="InterPro" id="IPR036095">
    <property type="entry name" value="PTS_EIIB-like_sf"/>
</dbReference>
<dbReference type="RefSeq" id="WP_275472351.1">
    <property type="nucleotide sequence ID" value="NZ_JAPDSH010000011.1"/>
</dbReference>
<reference evidence="9" key="1">
    <citation type="submission" date="2022-10" db="EMBL/GenBank/DDBJ databases">
        <title>Vagococcus sp. isolated from poultry meat.</title>
        <authorList>
            <person name="Johansson P."/>
            <person name="Bjorkroth J."/>
        </authorList>
    </citation>
    <scope>NUCLEOTIDE SEQUENCE</scope>
    <source>
        <strain evidence="9">PNs007</strain>
    </source>
</reference>
<dbReference type="InterPro" id="IPR003501">
    <property type="entry name" value="PTS_EIIB_2/3"/>
</dbReference>
<evidence type="ECO:0000256" key="5">
    <source>
        <dbReference type="ARBA" id="ARBA00022683"/>
    </source>
</evidence>
<dbReference type="InterPro" id="IPR051819">
    <property type="entry name" value="PTS_sugar-specific_EIIB"/>
</dbReference>
<evidence type="ECO:0000256" key="3">
    <source>
        <dbReference type="ARBA" id="ARBA00022597"/>
    </source>
</evidence>
<sequence length="103" mass="11538">MKILLVCAGGMSTSILMQKMEKYWKEQGIELNIKAVGLGEYTEVFEEYDIVMVGPQVSYRLKEVKEKTGKPCETIGSFEYAIGDCPKIMALAESLYSQVNEEG</sequence>
<proteinExistence type="predicted"/>
<dbReference type="PROSITE" id="PS51100">
    <property type="entry name" value="PTS_EIIB_TYPE_3"/>
    <property type="match status" value="1"/>
</dbReference>
<feature type="modified residue" description="Phosphocysteine; by EIIA" evidence="7">
    <location>
        <position position="7"/>
    </location>
</feature>
<gene>
    <name evidence="9" type="ORF">OL233_10985</name>
</gene>
<protein>
    <submittedName>
        <fullName evidence="9">PTS sugar transporter subunit IIB</fullName>
    </submittedName>
</protein>
<keyword evidence="10" id="KW-1185">Reference proteome</keyword>
<keyword evidence="2" id="KW-0597">Phosphoprotein</keyword>
<evidence type="ECO:0000256" key="2">
    <source>
        <dbReference type="ARBA" id="ARBA00022553"/>
    </source>
</evidence>
<dbReference type="SUPFAM" id="SSF52794">
    <property type="entry name" value="PTS system IIB component-like"/>
    <property type="match status" value="1"/>
</dbReference>
<dbReference type="Proteomes" id="UP001147148">
    <property type="component" value="Unassembled WGS sequence"/>
</dbReference>
<dbReference type="Gene3D" id="3.40.50.2300">
    <property type="match status" value="1"/>
</dbReference>
<dbReference type="InterPro" id="IPR013012">
    <property type="entry name" value="PTS_EIIB_3"/>
</dbReference>
<keyword evidence="5" id="KW-0598">Phosphotransferase system</keyword>
<evidence type="ECO:0000313" key="9">
    <source>
        <dbReference type="EMBL" id="MDF0480803.1"/>
    </source>
</evidence>
<evidence type="ECO:0000256" key="7">
    <source>
        <dbReference type="PROSITE-ProRule" id="PRU00423"/>
    </source>
</evidence>
<dbReference type="EMBL" id="JAPDSH010000011">
    <property type="protein sequence ID" value="MDF0480803.1"/>
    <property type="molecule type" value="Genomic_DNA"/>
</dbReference>
<feature type="domain" description="PTS EIIB type-3" evidence="8">
    <location>
        <begin position="1"/>
        <end position="102"/>
    </location>
</feature>
<keyword evidence="1" id="KW-0813">Transport</keyword>
<dbReference type="Pfam" id="PF02302">
    <property type="entry name" value="PTS_IIB"/>
    <property type="match status" value="1"/>
</dbReference>
<name>A0ABT5X470_9ENTE</name>
<dbReference type="CDD" id="cd05564">
    <property type="entry name" value="PTS_IIB_chitobiose_lichenan"/>
    <property type="match status" value="1"/>
</dbReference>
<organism evidence="9 10">
    <name type="scientific">Vagococcus proximus</name>
    <dbReference type="NCBI Taxonomy" id="2991417"/>
    <lineage>
        <taxon>Bacteria</taxon>
        <taxon>Bacillati</taxon>
        <taxon>Bacillota</taxon>
        <taxon>Bacilli</taxon>
        <taxon>Lactobacillales</taxon>
        <taxon>Enterococcaceae</taxon>
        <taxon>Vagococcus</taxon>
    </lineage>
</organism>
<evidence type="ECO:0000259" key="8">
    <source>
        <dbReference type="PROSITE" id="PS51100"/>
    </source>
</evidence>
<keyword evidence="4" id="KW-0808">Transferase</keyword>
<keyword evidence="3 9" id="KW-0762">Sugar transport</keyword>
<keyword evidence="6" id="KW-0418">Kinase</keyword>
<dbReference type="PANTHER" id="PTHR34581">
    <property type="entry name" value="PTS SYSTEM N,N'-DIACETYLCHITOBIOSE-SPECIFIC EIIB COMPONENT"/>
    <property type="match status" value="1"/>
</dbReference>
<evidence type="ECO:0000313" key="10">
    <source>
        <dbReference type="Proteomes" id="UP001147148"/>
    </source>
</evidence>
<evidence type="ECO:0000256" key="1">
    <source>
        <dbReference type="ARBA" id="ARBA00022448"/>
    </source>
</evidence>